<evidence type="ECO:0000313" key="1">
    <source>
        <dbReference type="EMBL" id="KAA9132342.1"/>
    </source>
</evidence>
<dbReference type="EMBL" id="VYUY01000015">
    <property type="protein sequence ID" value="KAA9132342.1"/>
    <property type="molecule type" value="Genomic_DNA"/>
</dbReference>
<keyword evidence="2" id="KW-1185">Reference proteome</keyword>
<dbReference type="Proteomes" id="UP000326838">
    <property type="component" value="Unassembled WGS sequence"/>
</dbReference>
<proteinExistence type="predicted"/>
<name>A0A5N0TBG4_9MICO</name>
<evidence type="ECO:0000313" key="2">
    <source>
        <dbReference type="Proteomes" id="UP000326838"/>
    </source>
</evidence>
<gene>
    <name evidence="1" type="ORF">F6B40_11670</name>
</gene>
<accession>A0A5N0TBG4</accession>
<comment type="caution">
    <text evidence="1">The sequence shown here is derived from an EMBL/GenBank/DDBJ whole genome shotgun (WGS) entry which is preliminary data.</text>
</comment>
<organism evidence="1 2">
    <name type="scientific">Microbacterium caowuchunii</name>
    <dbReference type="NCBI Taxonomy" id="2614638"/>
    <lineage>
        <taxon>Bacteria</taxon>
        <taxon>Bacillati</taxon>
        <taxon>Actinomycetota</taxon>
        <taxon>Actinomycetes</taxon>
        <taxon>Micrococcales</taxon>
        <taxon>Microbacteriaceae</taxon>
        <taxon>Microbacterium</taxon>
    </lineage>
</organism>
<protein>
    <submittedName>
        <fullName evidence="1">Uncharacterized protein</fullName>
    </submittedName>
</protein>
<dbReference type="AlphaFoldDB" id="A0A5N0TBG4"/>
<reference evidence="2" key="1">
    <citation type="submission" date="2019-09" db="EMBL/GenBank/DDBJ databases">
        <title>Mumia zhuanghuii sp. nov. isolated from the intestinal contents of plateau pika (Ochotona curzoniae) in the Qinghai-Tibet plateau of China.</title>
        <authorList>
            <person name="Tian Z."/>
        </authorList>
    </citation>
    <scope>NUCLEOTIDE SEQUENCE [LARGE SCALE GENOMIC DNA]</scope>
    <source>
        <strain evidence="2">L-033</strain>
    </source>
</reference>
<sequence length="61" mass="6424">MYVLDGGPRAGQLVDDLPEGYVPPAQPPSSFEALVIGDIPAAVAVWGSDGGRRRARLHPVE</sequence>
<dbReference type="RefSeq" id="WP_150894160.1">
    <property type="nucleotide sequence ID" value="NZ_VYUY01000015.1"/>
</dbReference>